<dbReference type="SUPFAM" id="SSF53474">
    <property type="entry name" value="alpha/beta-Hydrolases"/>
    <property type="match status" value="1"/>
</dbReference>
<organism evidence="2 3">
    <name type="scientific">Pseudacidovorax intermedius</name>
    <dbReference type="NCBI Taxonomy" id="433924"/>
    <lineage>
        <taxon>Bacteria</taxon>
        <taxon>Pseudomonadati</taxon>
        <taxon>Pseudomonadota</taxon>
        <taxon>Betaproteobacteria</taxon>
        <taxon>Burkholderiales</taxon>
        <taxon>Comamonadaceae</taxon>
        <taxon>Pseudacidovorax</taxon>
    </lineage>
</organism>
<dbReference type="RefSeq" id="WP_058640168.1">
    <property type="nucleotide sequence ID" value="NZ_LDSL01000009.1"/>
</dbReference>
<dbReference type="AlphaFoldDB" id="A0A147HCE5"/>
<gene>
    <name evidence="2" type="ORF">NS331_01030</name>
</gene>
<dbReference type="InterPro" id="IPR000073">
    <property type="entry name" value="AB_hydrolase_1"/>
</dbReference>
<dbReference type="PRINTS" id="PR00111">
    <property type="entry name" value="ABHYDROLASE"/>
</dbReference>
<reference evidence="2 3" key="1">
    <citation type="journal article" date="2016" name="Front. Microbiol.">
        <title>Genomic Resource of Rice Seed Associated Bacteria.</title>
        <authorList>
            <person name="Midha S."/>
            <person name="Bansal K."/>
            <person name="Sharma S."/>
            <person name="Kumar N."/>
            <person name="Patil P.P."/>
            <person name="Chaudhry V."/>
            <person name="Patil P.B."/>
        </authorList>
    </citation>
    <scope>NUCLEOTIDE SEQUENCE [LARGE SCALE GENOMIC DNA]</scope>
    <source>
        <strain evidence="2 3">NS331</strain>
    </source>
</reference>
<dbReference type="EMBL" id="LDSL01000009">
    <property type="protein sequence ID" value="KTT27638.1"/>
    <property type="molecule type" value="Genomic_DNA"/>
</dbReference>
<accession>A0A147HCE5</accession>
<dbReference type="Proteomes" id="UP000072741">
    <property type="component" value="Unassembled WGS sequence"/>
</dbReference>
<evidence type="ECO:0000259" key="1">
    <source>
        <dbReference type="Pfam" id="PF00561"/>
    </source>
</evidence>
<name>A0A147HCE5_9BURK</name>
<dbReference type="InterPro" id="IPR029058">
    <property type="entry name" value="AB_hydrolase_fold"/>
</dbReference>
<dbReference type="PANTHER" id="PTHR43689">
    <property type="entry name" value="HYDROLASE"/>
    <property type="match status" value="1"/>
</dbReference>
<dbReference type="PANTHER" id="PTHR43689:SF8">
    <property type="entry name" value="ALPHA_BETA-HYDROLASES SUPERFAMILY PROTEIN"/>
    <property type="match status" value="1"/>
</dbReference>
<evidence type="ECO:0000313" key="3">
    <source>
        <dbReference type="Proteomes" id="UP000072741"/>
    </source>
</evidence>
<feature type="domain" description="AB hydrolase-1" evidence="1">
    <location>
        <begin position="23"/>
        <end position="254"/>
    </location>
</feature>
<sequence length="271" mass="28177">MMQFPLTVGGVSTRVLAAGHTGPAVVFVHGLSTRADRWAAVVARLGERGFRAIAFDLPGHGLAAKPAGFDYRSPALARFCLGVLDALGIERAHLVGTSLGGHIAALAALAEPARCASLYLVAPLGLAPLSAEAGEAIRRGVRNVSVDGVQQKLRNVFVDPAFATEDLVVEESRINGSAGAVEALSALGDYMVDGLNGDLVTDELAQAAGRWPLGLLWGEQDRMVAVEVGQAAAEALGLGPLDVMPGVGHAPYVEQPDAFVERWLAFAREAA</sequence>
<dbReference type="Gene3D" id="3.40.50.1820">
    <property type="entry name" value="alpha/beta hydrolase"/>
    <property type="match status" value="1"/>
</dbReference>
<protein>
    <recommendedName>
        <fullName evidence="1">AB hydrolase-1 domain-containing protein</fullName>
    </recommendedName>
</protein>
<dbReference type="Pfam" id="PF00561">
    <property type="entry name" value="Abhydrolase_1"/>
    <property type="match status" value="1"/>
</dbReference>
<keyword evidence="3" id="KW-1185">Reference proteome</keyword>
<proteinExistence type="predicted"/>
<comment type="caution">
    <text evidence="2">The sequence shown here is derived from an EMBL/GenBank/DDBJ whole genome shotgun (WGS) entry which is preliminary data.</text>
</comment>
<evidence type="ECO:0000313" key="2">
    <source>
        <dbReference type="EMBL" id="KTT27638.1"/>
    </source>
</evidence>